<dbReference type="EMBL" id="CP002788">
    <property type="protein sequence ID" value="AEF43119.1"/>
    <property type="molecule type" value="Genomic_DNA"/>
</dbReference>
<dbReference type="Proteomes" id="UP000009235">
    <property type="component" value="Plasmid pAS9A-2"/>
</dbReference>
<dbReference type="AlphaFoldDB" id="F6ESJ8"/>
<name>F6ESJ8_HOYSD</name>
<reference evidence="2 3" key="1">
    <citation type="journal article" date="2011" name="J. Bacteriol.">
        <title>Complete genome sequence of Amycolicicoccus subflavus DQS3-9A1T, an actinomycete isolated from crude oil-polluted soil.</title>
        <authorList>
            <person name="Cai M."/>
            <person name="Chen W.M."/>
            <person name="Nie Y."/>
            <person name="Chi C.Q."/>
            <person name="Wang Y.N."/>
            <person name="Tang Y.Q."/>
            <person name="Li G.Y."/>
            <person name="Wu X.L."/>
        </authorList>
    </citation>
    <scope>NUCLEOTIDE SEQUENCE [LARGE SCALE GENOMIC DNA]</scope>
    <source>
        <strain evidence="3">DSM 45089 / DQS3-9A1</strain>
        <plasmid evidence="2 3">pAS9A-2</plasmid>
    </source>
</reference>
<sequence length="39" mass="4173">MPSIIRTPSDTHTSAHIEVIDTTGSGPRVPHHPAGNRKT</sequence>
<keyword evidence="3" id="KW-1185">Reference proteome</keyword>
<gene>
    <name evidence="2" type="ordered locus">AS9A_P20075</name>
</gene>
<evidence type="ECO:0000313" key="3">
    <source>
        <dbReference type="Proteomes" id="UP000009235"/>
    </source>
</evidence>
<organism evidence="2 3">
    <name type="scientific">Hoyosella subflava (strain DSM 45089 / JCM 17490 / NBRC 109087 / DQS3-9A1)</name>
    <name type="common">Amycolicicoccus subflavus</name>
    <dbReference type="NCBI Taxonomy" id="443218"/>
    <lineage>
        <taxon>Bacteria</taxon>
        <taxon>Bacillati</taxon>
        <taxon>Actinomycetota</taxon>
        <taxon>Actinomycetes</taxon>
        <taxon>Mycobacteriales</taxon>
        <taxon>Hoyosellaceae</taxon>
        <taxon>Hoyosella</taxon>
    </lineage>
</organism>
<evidence type="ECO:0000256" key="1">
    <source>
        <dbReference type="SAM" id="MobiDB-lite"/>
    </source>
</evidence>
<accession>F6ESJ8</accession>
<dbReference type="HOGENOM" id="CLU_3303714_0_0_11"/>
<geneLocation type="plasmid" evidence="2 3">
    <name>pAS9A-2</name>
</geneLocation>
<feature type="region of interest" description="Disordered" evidence="1">
    <location>
        <begin position="1"/>
        <end position="39"/>
    </location>
</feature>
<evidence type="ECO:0000313" key="2">
    <source>
        <dbReference type="EMBL" id="AEF43119.1"/>
    </source>
</evidence>
<keyword evidence="2" id="KW-0614">Plasmid</keyword>
<dbReference type="KEGG" id="asd:AS9A_P20075"/>
<proteinExistence type="predicted"/>
<feature type="compositionally biased region" description="Basic residues" evidence="1">
    <location>
        <begin position="29"/>
        <end position="39"/>
    </location>
</feature>
<feature type="compositionally biased region" description="Polar residues" evidence="1">
    <location>
        <begin position="1"/>
        <end position="12"/>
    </location>
</feature>
<protein>
    <submittedName>
        <fullName evidence="2">Uncharacterized protein</fullName>
    </submittedName>
</protein>